<reference evidence="2" key="1">
    <citation type="submission" date="2007-04" db="EMBL/GenBank/DDBJ databases">
        <authorList>
            <consortium name="The Broad Institute Genome Sequencing Platform"/>
            <person name="Birren B."/>
            <person name="Lander E."/>
            <person name="Galagan J."/>
            <person name="Nusbaum C."/>
            <person name="Devon K."/>
            <person name="Ma L.-J."/>
            <person name="Jaffe D."/>
            <person name="Butler J."/>
            <person name="Alvarez P."/>
            <person name="Gnerre S."/>
            <person name="Grabherr M."/>
            <person name="Kleber M."/>
            <person name="Mauceli E."/>
            <person name="Brockman W."/>
            <person name="MacCallum I.A."/>
            <person name="Young S."/>
            <person name="LaButti K."/>
            <person name="DeCaprio D."/>
            <person name="Crawford M."/>
            <person name="Koehrsen M."/>
            <person name="Engels R."/>
            <person name="Montgomery P."/>
            <person name="Pearson M."/>
            <person name="Howarth C."/>
            <person name="Larson L."/>
            <person name="White J."/>
            <person name="O'Leary S."/>
            <person name="Kodira C."/>
            <person name="Zeng Q."/>
            <person name="Yandava C."/>
            <person name="Alvarado L."/>
            <person name="Kistler C."/>
            <person name="Shim W.-B."/>
            <person name="Kang S."/>
            <person name="Woloshuk C."/>
        </authorList>
    </citation>
    <scope>NUCLEOTIDE SEQUENCE</scope>
    <source>
        <strain evidence="2">4287</strain>
    </source>
</reference>
<dbReference type="EMBL" id="DS231713">
    <property type="protein sequence ID" value="KNB13770.1"/>
    <property type="molecule type" value="Genomic_DNA"/>
</dbReference>
<dbReference type="RefSeq" id="XP_018251815.1">
    <property type="nucleotide sequence ID" value="XM_018401239.1"/>
</dbReference>
<feature type="compositionally biased region" description="Polar residues" evidence="1">
    <location>
        <begin position="1"/>
        <end position="15"/>
    </location>
</feature>
<accession>A0A0J9VSZ4</accession>
<name>A0A0J9VSZ4_FUSO4</name>
<sequence length="159" mass="18129">MTSELSSPTSSTGANSCPPPGQGDPANLWALDTESYFMNRRILRLEERVRRLEKQIRTHGSESRPKPQQFLSRELQTRVSRPKSRNPLWTRKRKRSLWKLTQQTYRSQCPSVIIRCTPEGRPDRDEVGSFITISDSVDGKGTKFIASQGLAGTQEEEDH</sequence>
<dbReference type="AlphaFoldDB" id="A0A0J9VSZ4"/>
<proteinExistence type="predicted"/>
<dbReference type="GeneID" id="28961621"/>
<evidence type="ECO:0000256" key="1">
    <source>
        <dbReference type="SAM" id="MobiDB-lite"/>
    </source>
</evidence>
<feature type="compositionally biased region" description="Basic and acidic residues" evidence="1">
    <location>
        <begin position="55"/>
        <end position="65"/>
    </location>
</feature>
<dbReference type="Proteomes" id="UP000009097">
    <property type="component" value="Unassembled WGS sequence"/>
</dbReference>
<protein>
    <submittedName>
        <fullName evidence="2">Uncharacterized protein</fullName>
    </submittedName>
</protein>
<feature type="compositionally biased region" description="Basic residues" evidence="1">
    <location>
        <begin position="80"/>
        <end position="92"/>
    </location>
</feature>
<organism evidence="2 3">
    <name type="scientific">Fusarium oxysporum f. sp. lycopersici (strain 4287 / CBS 123668 / FGSC 9935 / NRRL 34936)</name>
    <name type="common">Fusarium vascular wilt of tomato</name>
    <dbReference type="NCBI Taxonomy" id="426428"/>
    <lineage>
        <taxon>Eukaryota</taxon>
        <taxon>Fungi</taxon>
        <taxon>Dikarya</taxon>
        <taxon>Ascomycota</taxon>
        <taxon>Pezizomycotina</taxon>
        <taxon>Sordariomycetes</taxon>
        <taxon>Hypocreomycetidae</taxon>
        <taxon>Hypocreales</taxon>
        <taxon>Nectriaceae</taxon>
        <taxon>Fusarium</taxon>
        <taxon>Fusarium oxysporum species complex</taxon>
    </lineage>
</organism>
<dbReference type="VEuPathDB" id="FungiDB:FOXG_20915"/>
<evidence type="ECO:0000313" key="2">
    <source>
        <dbReference type="EMBL" id="KNB13770.1"/>
    </source>
</evidence>
<evidence type="ECO:0000313" key="3">
    <source>
        <dbReference type="Proteomes" id="UP000009097"/>
    </source>
</evidence>
<feature type="region of interest" description="Disordered" evidence="1">
    <location>
        <begin position="55"/>
        <end position="92"/>
    </location>
</feature>
<feature type="region of interest" description="Disordered" evidence="1">
    <location>
        <begin position="1"/>
        <end position="28"/>
    </location>
</feature>
<reference evidence="2" key="2">
    <citation type="journal article" date="2010" name="Nature">
        <title>Comparative genomics reveals mobile pathogenicity chromosomes in Fusarium.</title>
        <authorList>
            <person name="Ma L.J."/>
            <person name="van der Does H.C."/>
            <person name="Borkovich K.A."/>
            <person name="Coleman J.J."/>
            <person name="Daboussi M.J."/>
            <person name="Di Pietro A."/>
            <person name="Dufresne M."/>
            <person name="Freitag M."/>
            <person name="Grabherr M."/>
            <person name="Henrissat B."/>
            <person name="Houterman P.M."/>
            <person name="Kang S."/>
            <person name="Shim W.B."/>
            <person name="Woloshuk C."/>
            <person name="Xie X."/>
            <person name="Xu J.R."/>
            <person name="Antoniw J."/>
            <person name="Baker S.E."/>
            <person name="Bluhm B.H."/>
            <person name="Breakspear A."/>
            <person name="Brown D.W."/>
            <person name="Butchko R.A."/>
            <person name="Chapman S."/>
            <person name="Coulson R."/>
            <person name="Coutinho P.M."/>
            <person name="Danchin E.G."/>
            <person name="Diener A."/>
            <person name="Gale L.R."/>
            <person name="Gardiner D.M."/>
            <person name="Goff S."/>
            <person name="Hammond-Kosack K.E."/>
            <person name="Hilburn K."/>
            <person name="Hua-Van A."/>
            <person name="Jonkers W."/>
            <person name="Kazan K."/>
            <person name="Kodira C.D."/>
            <person name="Koehrsen M."/>
            <person name="Kumar L."/>
            <person name="Lee Y.H."/>
            <person name="Li L."/>
            <person name="Manners J.M."/>
            <person name="Miranda-Saavedra D."/>
            <person name="Mukherjee M."/>
            <person name="Park G."/>
            <person name="Park J."/>
            <person name="Park S.Y."/>
            <person name="Proctor R.H."/>
            <person name="Regev A."/>
            <person name="Ruiz-Roldan M.C."/>
            <person name="Sain D."/>
            <person name="Sakthikumar S."/>
            <person name="Sykes S."/>
            <person name="Schwartz D.C."/>
            <person name="Turgeon B.G."/>
            <person name="Wapinski I."/>
            <person name="Yoder O."/>
            <person name="Young S."/>
            <person name="Zeng Q."/>
            <person name="Zhou S."/>
            <person name="Galagan J."/>
            <person name="Cuomo C.A."/>
            <person name="Kistler H.C."/>
            <person name="Rep M."/>
        </authorList>
    </citation>
    <scope>NUCLEOTIDE SEQUENCE [LARGE SCALE GENOMIC DNA]</scope>
    <source>
        <strain evidence="2">4287</strain>
    </source>
</reference>
<dbReference type="KEGG" id="fox:FOXG_20915"/>
<gene>
    <name evidence="2" type="ORF">FOXG_20915</name>
</gene>